<comment type="caution">
    <text evidence="1">The sequence shown here is derived from an EMBL/GenBank/DDBJ whole genome shotgun (WGS) entry which is preliminary data.</text>
</comment>
<protein>
    <submittedName>
        <fullName evidence="1">Uncharacterized protein</fullName>
    </submittedName>
</protein>
<proteinExistence type="predicted"/>
<dbReference type="EMBL" id="LGRX02012686">
    <property type="protein sequence ID" value="KAK3266984.1"/>
    <property type="molecule type" value="Genomic_DNA"/>
</dbReference>
<dbReference type="Proteomes" id="UP001190700">
    <property type="component" value="Unassembled WGS sequence"/>
</dbReference>
<dbReference type="AlphaFoldDB" id="A0AAE0FVW1"/>
<accession>A0AAE0FVW1</accession>
<evidence type="ECO:0000313" key="2">
    <source>
        <dbReference type="Proteomes" id="UP001190700"/>
    </source>
</evidence>
<sequence length="152" mass="17413">MGATDKSLPSYCDNLQSDISTAINENPKAFVHSREWNKIMNGDPVQINPALGQGFKIMTVNEWSAAWKRNNDFPDCLSCGGKHTVEHHFSQTWTRGKKKWESEALCMDCHMFSWREYCDPDFLAPEEYEKAKWDKTITAYADKVAAEEALMP</sequence>
<organism evidence="1 2">
    <name type="scientific">Cymbomonas tetramitiformis</name>
    <dbReference type="NCBI Taxonomy" id="36881"/>
    <lineage>
        <taxon>Eukaryota</taxon>
        <taxon>Viridiplantae</taxon>
        <taxon>Chlorophyta</taxon>
        <taxon>Pyramimonadophyceae</taxon>
        <taxon>Pyramimonadales</taxon>
        <taxon>Pyramimonadaceae</taxon>
        <taxon>Cymbomonas</taxon>
    </lineage>
</organism>
<name>A0AAE0FVW1_9CHLO</name>
<evidence type="ECO:0000313" key="1">
    <source>
        <dbReference type="EMBL" id="KAK3266984.1"/>
    </source>
</evidence>
<keyword evidence="2" id="KW-1185">Reference proteome</keyword>
<gene>
    <name evidence="1" type="ORF">CYMTET_24425</name>
</gene>
<reference evidence="1 2" key="1">
    <citation type="journal article" date="2015" name="Genome Biol. Evol.">
        <title>Comparative Genomics of a Bacterivorous Green Alga Reveals Evolutionary Causalities and Consequences of Phago-Mixotrophic Mode of Nutrition.</title>
        <authorList>
            <person name="Burns J.A."/>
            <person name="Paasch A."/>
            <person name="Narechania A."/>
            <person name="Kim E."/>
        </authorList>
    </citation>
    <scope>NUCLEOTIDE SEQUENCE [LARGE SCALE GENOMIC DNA]</scope>
    <source>
        <strain evidence="1 2">PLY_AMNH</strain>
    </source>
</reference>